<dbReference type="PANTHER" id="PTHR22911">
    <property type="entry name" value="ACYL-MALONYL CONDENSING ENZYME-RELATED"/>
    <property type="match status" value="1"/>
</dbReference>
<comment type="subcellular location">
    <subcellularLocation>
        <location evidence="1">Membrane</location>
        <topology evidence="1">Multi-pass membrane protein</topology>
    </subcellularLocation>
</comment>
<evidence type="ECO:0000256" key="3">
    <source>
        <dbReference type="ARBA" id="ARBA00022989"/>
    </source>
</evidence>
<dbReference type="InterPro" id="IPR037185">
    <property type="entry name" value="EmrE-like"/>
</dbReference>
<gene>
    <name evidence="7" type="ORF">N0V93_002369</name>
</gene>
<evidence type="ECO:0000256" key="2">
    <source>
        <dbReference type="ARBA" id="ARBA00022692"/>
    </source>
</evidence>
<feature type="transmembrane region" description="Helical" evidence="6">
    <location>
        <begin position="145"/>
        <end position="168"/>
    </location>
</feature>
<accession>A0A9W9CYX7</accession>
<evidence type="ECO:0008006" key="9">
    <source>
        <dbReference type="Google" id="ProtNLM"/>
    </source>
</evidence>
<dbReference type="AlphaFoldDB" id="A0A9W9CYX7"/>
<dbReference type="Proteomes" id="UP001140453">
    <property type="component" value="Unassembled WGS sequence"/>
</dbReference>
<feature type="transmembrane region" description="Helical" evidence="6">
    <location>
        <begin position="239"/>
        <end position="258"/>
    </location>
</feature>
<evidence type="ECO:0000256" key="5">
    <source>
        <dbReference type="SAM" id="MobiDB-lite"/>
    </source>
</evidence>
<keyword evidence="8" id="KW-1185">Reference proteome</keyword>
<evidence type="ECO:0000256" key="1">
    <source>
        <dbReference type="ARBA" id="ARBA00004141"/>
    </source>
</evidence>
<organism evidence="7 8">
    <name type="scientific">Gnomoniopsis smithogilvyi</name>
    <dbReference type="NCBI Taxonomy" id="1191159"/>
    <lineage>
        <taxon>Eukaryota</taxon>
        <taxon>Fungi</taxon>
        <taxon>Dikarya</taxon>
        <taxon>Ascomycota</taxon>
        <taxon>Pezizomycotina</taxon>
        <taxon>Sordariomycetes</taxon>
        <taxon>Sordariomycetidae</taxon>
        <taxon>Diaporthales</taxon>
        <taxon>Gnomoniaceae</taxon>
        <taxon>Gnomoniopsis</taxon>
    </lineage>
</organism>
<evidence type="ECO:0000313" key="8">
    <source>
        <dbReference type="Proteomes" id="UP001140453"/>
    </source>
</evidence>
<reference evidence="7" key="1">
    <citation type="submission" date="2022-10" db="EMBL/GenBank/DDBJ databases">
        <title>Tapping the CABI collections for fungal endophytes: first genome assemblies for Collariella, Neodidymelliopsis, Ascochyta clinopodiicola, Didymella pomorum, Didymosphaeria variabile, Neocosmospora piperis and Neocucurbitaria cava.</title>
        <authorList>
            <person name="Hill R."/>
        </authorList>
    </citation>
    <scope>NUCLEOTIDE SEQUENCE</scope>
    <source>
        <strain evidence="7">IMI 355082</strain>
    </source>
</reference>
<dbReference type="SUPFAM" id="SSF103481">
    <property type="entry name" value="Multidrug resistance efflux transporter EmrE"/>
    <property type="match status" value="1"/>
</dbReference>
<evidence type="ECO:0000256" key="6">
    <source>
        <dbReference type="SAM" id="Phobius"/>
    </source>
</evidence>
<keyword evidence="2 6" id="KW-0812">Transmembrane</keyword>
<feature type="transmembrane region" description="Helical" evidence="6">
    <location>
        <begin position="102"/>
        <end position="120"/>
    </location>
</feature>
<evidence type="ECO:0000256" key="4">
    <source>
        <dbReference type="ARBA" id="ARBA00023136"/>
    </source>
</evidence>
<keyword evidence="4 6" id="KW-0472">Membrane</keyword>
<keyword evidence="3 6" id="KW-1133">Transmembrane helix</keyword>
<sequence length="320" mass="34078">MAPSHRDESAAAGGEEEVTVEVRKVNVLQSIWENNKGALLILISELFGSSMDAMARYLQQGDSVHYLPLAEATVFRFLIPLVTAWSCHVFLGQVFTSTQLTAALIALVGVVIIAHPSALFGEVSDTIGTTTTTDDLDDVSPAQRLFAIGMSLFGIFGAAGAYTVIRLVGGRAHALFSVNYFAFIAAAGSAVALIAIPGIGFVMPHDAKEWVLLVAMGLFGFALQFLLTTGLQLDKSPKATAMLYVQVIFALGFDFGIWGVIPGGWSLFGGAIVVASTLWSALQKTQPPKEESAKKSVVDEETALLGAQTEGEETRHEQRA</sequence>
<feature type="compositionally biased region" description="Basic and acidic residues" evidence="5">
    <location>
        <begin position="287"/>
        <end position="298"/>
    </location>
</feature>
<feature type="transmembrane region" description="Helical" evidence="6">
    <location>
        <begin position="210"/>
        <end position="227"/>
    </location>
</feature>
<dbReference type="OrthoDB" id="306876at2759"/>
<dbReference type="EMBL" id="JAPEVB010000002">
    <property type="protein sequence ID" value="KAJ4393162.1"/>
    <property type="molecule type" value="Genomic_DNA"/>
</dbReference>
<feature type="transmembrane region" description="Helical" evidence="6">
    <location>
        <begin position="180"/>
        <end position="204"/>
    </location>
</feature>
<feature type="region of interest" description="Disordered" evidence="5">
    <location>
        <begin position="287"/>
        <end position="320"/>
    </location>
</feature>
<evidence type="ECO:0000313" key="7">
    <source>
        <dbReference type="EMBL" id="KAJ4393162.1"/>
    </source>
</evidence>
<protein>
    <recommendedName>
        <fullName evidence="9">EamA domain-containing protein</fullName>
    </recommendedName>
</protein>
<name>A0A9W9CYX7_9PEZI</name>
<dbReference type="PANTHER" id="PTHR22911:SF6">
    <property type="entry name" value="SOLUTE CARRIER FAMILY 35 MEMBER G1"/>
    <property type="match status" value="1"/>
</dbReference>
<dbReference type="GO" id="GO:0016020">
    <property type="term" value="C:membrane"/>
    <property type="evidence" value="ECO:0007669"/>
    <property type="project" value="UniProtKB-SubCell"/>
</dbReference>
<comment type="caution">
    <text evidence="7">The sequence shown here is derived from an EMBL/GenBank/DDBJ whole genome shotgun (WGS) entry which is preliminary data.</text>
</comment>
<proteinExistence type="predicted"/>
<feature type="transmembrane region" description="Helical" evidence="6">
    <location>
        <begin position="74"/>
        <end position="95"/>
    </location>
</feature>